<dbReference type="InterPro" id="IPR056690">
    <property type="entry name" value="DUF7788"/>
</dbReference>
<name>A0A6C0BIH8_9ZZZZ</name>
<reference evidence="2" key="1">
    <citation type="journal article" date="2020" name="Nature">
        <title>Giant virus diversity and host interactions through global metagenomics.</title>
        <authorList>
            <person name="Schulz F."/>
            <person name="Roux S."/>
            <person name="Paez-Espino D."/>
            <person name="Jungbluth S."/>
            <person name="Walsh D.A."/>
            <person name="Denef V.J."/>
            <person name="McMahon K.D."/>
            <person name="Konstantinidis K.T."/>
            <person name="Eloe-Fadrosh E.A."/>
            <person name="Kyrpides N.C."/>
            <person name="Woyke T."/>
        </authorList>
    </citation>
    <scope>NUCLEOTIDE SEQUENCE</scope>
    <source>
        <strain evidence="2">GVMAG-M-3300013004-44</strain>
    </source>
</reference>
<sequence length="570" mass="65066">MSFLQAMTAPDTTKTGVNGASVYTEAGVEDGRVALFTMLNRGLDKEYLQDAIRKLFAESDTHPTHQYQLDLFLMAFQTRDIRGGKGEKQLFYDMMEVLCELDPRTTKNMMKHIPEYGCWRDMWELMYRVPELTDSIMTVVKERFLFDRILLAAHSHEKMSLLSKWLPRENSKTYPDIAKQIAAALYPFITSEMGQMMTYRKEVSAMNRAIKTVEVNMCDKTWATIIPDAVPGRCLKMHTKAFFNQKQHGLKEIRYPDSKDRMLCREHFLEFTEGLRAGTKKAHGANVVMPHELIEKGLDYRTTTDEHDINEGQWVSILKEAEKQGGLGKAVAMCDFSGSMDGFSGRISAQPKLISLGLGILISELTHPAFRHHILTFDAEPKWHAFQKGATLQKKLKSISSRLGQGLNTDFYKACMSILDRMVKHRVPVGEEPEDLIVLTDMGFDAAAMDRGQPSRPFQIESIRTLFVEAGEKLWGQGKGWKAPRIVVWNLRAEYKDFHAKAHQEGVVELSGWSPNVLKALQKGPIQVTTPYQGMRKLLDDERYVKIAETWFCPSNDIRERRQNLKGPPF</sequence>
<accession>A0A6C0BIH8</accession>
<dbReference type="PANTHER" id="PTHR31373">
    <property type="entry name" value="OS06G0652100 PROTEIN"/>
    <property type="match status" value="1"/>
</dbReference>
<dbReference type="InterPro" id="IPR011205">
    <property type="entry name" value="UCP015417_vWA"/>
</dbReference>
<dbReference type="Pfam" id="PF25043">
    <property type="entry name" value="DUF7788"/>
    <property type="match status" value="1"/>
</dbReference>
<dbReference type="InterPro" id="IPR036465">
    <property type="entry name" value="vWFA_dom_sf"/>
</dbReference>
<protein>
    <recommendedName>
        <fullName evidence="1">DUF7788 domain-containing protein</fullName>
    </recommendedName>
</protein>
<feature type="domain" description="DUF7788" evidence="1">
    <location>
        <begin position="330"/>
        <end position="521"/>
    </location>
</feature>
<organism evidence="2">
    <name type="scientific">viral metagenome</name>
    <dbReference type="NCBI Taxonomy" id="1070528"/>
    <lineage>
        <taxon>unclassified sequences</taxon>
        <taxon>metagenomes</taxon>
        <taxon>organismal metagenomes</taxon>
    </lineage>
</organism>
<proteinExistence type="predicted"/>
<dbReference type="EMBL" id="MN739156">
    <property type="protein sequence ID" value="QHS91208.1"/>
    <property type="molecule type" value="Genomic_DNA"/>
</dbReference>
<dbReference type="Gene3D" id="3.40.50.410">
    <property type="entry name" value="von Willebrand factor, type A domain"/>
    <property type="match status" value="1"/>
</dbReference>
<dbReference type="PANTHER" id="PTHR31373:SF27">
    <property type="entry name" value="TROVE DOMAIN-CONTAINING PROTEIN"/>
    <property type="match status" value="1"/>
</dbReference>
<evidence type="ECO:0000313" key="2">
    <source>
        <dbReference type="EMBL" id="QHS91208.1"/>
    </source>
</evidence>
<dbReference type="AlphaFoldDB" id="A0A6C0BIH8"/>
<evidence type="ECO:0000259" key="1">
    <source>
        <dbReference type="Pfam" id="PF25043"/>
    </source>
</evidence>